<accession>A0AAV7SL12</accession>
<evidence type="ECO:0000256" key="1">
    <source>
        <dbReference type="SAM" id="MobiDB-lite"/>
    </source>
</evidence>
<keyword evidence="3" id="KW-1185">Reference proteome</keyword>
<dbReference type="Proteomes" id="UP001066276">
    <property type="component" value="Chromosome 4_2"/>
</dbReference>
<feature type="compositionally biased region" description="Basic and acidic residues" evidence="1">
    <location>
        <begin position="174"/>
        <end position="202"/>
    </location>
</feature>
<comment type="caution">
    <text evidence="2">The sequence shown here is derived from an EMBL/GenBank/DDBJ whole genome shotgun (WGS) entry which is preliminary data.</text>
</comment>
<proteinExistence type="predicted"/>
<reference evidence="2" key="1">
    <citation type="journal article" date="2022" name="bioRxiv">
        <title>Sequencing and chromosome-scale assembly of the giantPleurodeles waltlgenome.</title>
        <authorList>
            <person name="Brown T."/>
            <person name="Elewa A."/>
            <person name="Iarovenko S."/>
            <person name="Subramanian E."/>
            <person name="Araus A.J."/>
            <person name="Petzold A."/>
            <person name="Susuki M."/>
            <person name="Suzuki K.-i.T."/>
            <person name="Hayashi T."/>
            <person name="Toyoda A."/>
            <person name="Oliveira C."/>
            <person name="Osipova E."/>
            <person name="Leigh N.D."/>
            <person name="Simon A."/>
            <person name="Yun M.H."/>
        </authorList>
    </citation>
    <scope>NUCLEOTIDE SEQUENCE</scope>
    <source>
        <strain evidence="2">20211129_DDA</strain>
        <tissue evidence="2">Liver</tissue>
    </source>
</reference>
<name>A0AAV7SL12_PLEWA</name>
<feature type="region of interest" description="Disordered" evidence="1">
    <location>
        <begin position="110"/>
        <end position="206"/>
    </location>
</feature>
<organism evidence="2 3">
    <name type="scientific">Pleurodeles waltl</name>
    <name type="common">Iberian ribbed newt</name>
    <dbReference type="NCBI Taxonomy" id="8319"/>
    <lineage>
        <taxon>Eukaryota</taxon>
        <taxon>Metazoa</taxon>
        <taxon>Chordata</taxon>
        <taxon>Craniata</taxon>
        <taxon>Vertebrata</taxon>
        <taxon>Euteleostomi</taxon>
        <taxon>Amphibia</taxon>
        <taxon>Batrachia</taxon>
        <taxon>Caudata</taxon>
        <taxon>Salamandroidea</taxon>
        <taxon>Salamandridae</taxon>
        <taxon>Pleurodelinae</taxon>
        <taxon>Pleurodeles</taxon>
    </lineage>
</organism>
<evidence type="ECO:0000313" key="2">
    <source>
        <dbReference type="EMBL" id="KAJ1164774.1"/>
    </source>
</evidence>
<evidence type="ECO:0000313" key="3">
    <source>
        <dbReference type="Proteomes" id="UP001066276"/>
    </source>
</evidence>
<feature type="region of interest" description="Disordered" evidence="1">
    <location>
        <begin position="54"/>
        <end position="76"/>
    </location>
</feature>
<dbReference type="AlphaFoldDB" id="A0AAV7SL12"/>
<dbReference type="EMBL" id="JANPWB010000008">
    <property type="protein sequence ID" value="KAJ1164774.1"/>
    <property type="molecule type" value="Genomic_DNA"/>
</dbReference>
<gene>
    <name evidence="2" type="ORF">NDU88_005208</name>
</gene>
<sequence>MDPKVQEALDLLRQAGRLDVVNFGALAPARPACRASAGVAAAVAACSPPRHVEGAQVRGGKGKALREAGRGVTRAGRGRAIQPGIARGSPRASLGEGRVGGLRAGWRRARRGPGLKGYGPQRGEKPITGAGGSGALPFGSSVGPMGSVKPAKAGSRVKKGGPDQHNIGGVRAGAFEEDRLPPLSGDKDKTDSPGSEEQRDPRVPVSKKWPTINSRYEQQAFVALMQARAAENQVCAFTVLPVEQWAWNRREKEDLAHLQVTETAFVMQRKRLSALSEQDSALPVPRRISQTTSYQDADCRDHRLGREVCQCGSSPDIQISPVDSSIDTSEVILLHSVSECAFFLH</sequence>
<protein>
    <submittedName>
        <fullName evidence="2">Uncharacterized protein</fullName>
    </submittedName>
</protein>